<reference evidence="4" key="2">
    <citation type="submission" date="2011-02" db="EMBL/GenBank/DDBJ databases">
        <authorList>
            <person name="MacLean D."/>
        </authorList>
    </citation>
    <scope>NUCLEOTIDE SEQUENCE</scope>
</reference>
<protein>
    <submittedName>
        <fullName evidence="4">Polyketide hydroxylase putative</fullName>
    </submittedName>
</protein>
<dbReference type="GO" id="GO:0016709">
    <property type="term" value="F:oxidoreductase activity, acting on paired donors, with incorporation or reduction of molecular oxygen, NAD(P)H as one donor, and incorporation of one atom of oxygen"/>
    <property type="evidence" value="ECO:0007669"/>
    <property type="project" value="UniProtKB-ARBA"/>
</dbReference>
<dbReference type="Pfam" id="PF01494">
    <property type="entry name" value="FAD_binding_3"/>
    <property type="match status" value="1"/>
</dbReference>
<gene>
    <name evidence="4" type="primary">AlNc14C1G23</name>
    <name evidence="4" type="ORF">ALNC14_000230</name>
</gene>
<dbReference type="InterPro" id="IPR050641">
    <property type="entry name" value="RIFMO-like"/>
</dbReference>
<dbReference type="SUPFAM" id="SSF51905">
    <property type="entry name" value="FAD/NAD(P)-binding domain"/>
    <property type="match status" value="1"/>
</dbReference>
<dbReference type="InterPro" id="IPR036188">
    <property type="entry name" value="FAD/NAD-bd_sf"/>
</dbReference>
<dbReference type="PANTHER" id="PTHR43004:SF6">
    <property type="entry name" value="FAD_NAD(P)-BINDING OXIDOREDUCTASE FAMILY PROTEIN"/>
    <property type="match status" value="1"/>
</dbReference>
<dbReference type="HOGENOM" id="CLU_009665_14_1_1"/>
<evidence type="ECO:0000313" key="4">
    <source>
        <dbReference type="EMBL" id="CCA13880.1"/>
    </source>
</evidence>
<accession>F0VYL6</accession>
<reference evidence="4" key="1">
    <citation type="journal article" date="2011" name="PLoS Biol.">
        <title>Gene gain and loss during evolution of obligate parasitism in the white rust pathogen of Arabidopsis thaliana.</title>
        <authorList>
            <person name="Kemen E."/>
            <person name="Gardiner A."/>
            <person name="Schultz-Larsen T."/>
            <person name="Kemen A.C."/>
            <person name="Balmuth A.L."/>
            <person name="Robert-Seilaniantz A."/>
            <person name="Bailey K."/>
            <person name="Holub E."/>
            <person name="Studholme D.J."/>
            <person name="Maclean D."/>
            <person name="Jones J.D."/>
        </authorList>
    </citation>
    <scope>NUCLEOTIDE SEQUENCE</scope>
</reference>
<name>F0VYL6_9STRA</name>
<keyword evidence="1" id="KW-0285">Flavoprotein</keyword>
<sequence length="451" mass="51454">MLYFIFNPDVIGVLIAHDYGKGEFVLQVPFFPPQENIELDFTRQKCFHKIKSFLPSDMNFSHGDLSIHSIGQWQMAARIAENFHDKSRRVILMGDAAHQFPPAGGFGMNTGIQDAHNLAWKLGYIMQGAVEKIGSNRQELLESYQQERMCVADMTLKLSMRNVERTMRVPSALQLSHESARNLTHFLNSPTINQLLPNSMRRGMLKNLMTIGTLPLHLASSKNSLVGQMLQSRAREIVESRQSLAMLFYHFDIGYSYETEHWKERARALMKDTALDYSSYYALAYTQKSSKSQHIYRPLFKIGMRFPHIWLSKRSLNGEISTLSSLALYWKSIDRARTKFVGEDLEKKLVPFLLILNGDIVHSHITKSLQSSFENVDVISIKSGEVEDESGCETYFAKESDILWNEFRRSFYATIVRPDGHIGHIWPLPGKPLTLAAVNMAISSSLRLAVK</sequence>
<dbReference type="GO" id="GO:0005739">
    <property type="term" value="C:mitochondrion"/>
    <property type="evidence" value="ECO:0007669"/>
    <property type="project" value="TreeGrafter"/>
</dbReference>
<dbReference type="GO" id="GO:0006744">
    <property type="term" value="P:ubiquinone biosynthetic process"/>
    <property type="evidence" value="ECO:0007669"/>
    <property type="project" value="TreeGrafter"/>
</dbReference>
<dbReference type="PRINTS" id="PR00420">
    <property type="entry name" value="RNGMNOXGNASE"/>
</dbReference>
<dbReference type="EMBL" id="FR824046">
    <property type="protein sequence ID" value="CCA13880.1"/>
    <property type="molecule type" value="Genomic_DNA"/>
</dbReference>
<dbReference type="GO" id="GO:0071949">
    <property type="term" value="F:FAD binding"/>
    <property type="evidence" value="ECO:0007669"/>
    <property type="project" value="InterPro"/>
</dbReference>
<feature type="domain" description="FAD-binding" evidence="3">
    <location>
        <begin position="12"/>
        <end position="155"/>
    </location>
</feature>
<evidence type="ECO:0000256" key="1">
    <source>
        <dbReference type="ARBA" id="ARBA00022630"/>
    </source>
</evidence>
<dbReference type="Gene3D" id="3.40.30.120">
    <property type="match status" value="1"/>
</dbReference>
<dbReference type="Gene3D" id="3.50.50.60">
    <property type="entry name" value="FAD/NAD(P)-binding domain"/>
    <property type="match status" value="1"/>
</dbReference>
<evidence type="ECO:0000256" key="2">
    <source>
        <dbReference type="ARBA" id="ARBA00022827"/>
    </source>
</evidence>
<proteinExistence type="predicted"/>
<dbReference type="AlphaFoldDB" id="F0VYL6"/>
<dbReference type="InterPro" id="IPR002938">
    <property type="entry name" value="FAD-bd"/>
</dbReference>
<keyword evidence="2" id="KW-0274">FAD</keyword>
<dbReference type="PANTHER" id="PTHR43004">
    <property type="entry name" value="TRK SYSTEM POTASSIUM UPTAKE PROTEIN"/>
    <property type="match status" value="1"/>
</dbReference>
<dbReference type="Gene3D" id="3.30.9.10">
    <property type="entry name" value="D-Amino Acid Oxidase, subunit A, domain 2"/>
    <property type="match status" value="1"/>
</dbReference>
<evidence type="ECO:0000259" key="3">
    <source>
        <dbReference type="Pfam" id="PF01494"/>
    </source>
</evidence>
<organism evidence="4">
    <name type="scientific">Albugo laibachii Nc14</name>
    <dbReference type="NCBI Taxonomy" id="890382"/>
    <lineage>
        <taxon>Eukaryota</taxon>
        <taxon>Sar</taxon>
        <taxon>Stramenopiles</taxon>
        <taxon>Oomycota</taxon>
        <taxon>Peronosporomycetes</taxon>
        <taxon>Albuginales</taxon>
        <taxon>Albuginaceae</taxon>
        <taxon>Albugo</taxon>
    </lineage>
</organism>